<evidence type="ECO:0000256" key="10">
    <source>
        <dbReference type="ARBA" id="ARBA00022989"/>
    </source>
</evidence>
<keyword evidence="10" id="KW-1133">Transmembrane helix</keyword>
<keyword evidence="11" id="KW-0443">Lipid metabolism</keyword>
<comment type="pathway">
    <text evidence="3">Lipid metabolism; fatty acid beta-oxidation.</text>
</comment>
<dbReference type="InterPro" id="IPR023213">
    <property type="entry name" value="CAT-like_dom_sf"/>
</dbReference>
<keyword evidence="12" id="KW-0496">Mitochondrion</keyword>
<evidence type="ECO:0000256" key="7">
    <source>
        <dbReference type="ARBA" id="ARBA00022679"/>
    </source>
</evidence>
<dbReference type="PANTHER" id="PTHR22589:SF31">
    <property type="entry name" value="CARNITINE O-PALMITOYLTRANSFERASE"/>
    <property type="match status" value="1"/>
</dbReference>
<dbReference type="GO" id="GO:0009437">
    <property type="term" value="P:carnitine metabolic process"/>
    <property type="evidence" value="ECO:0007669"/>
    <property type="project" value="TreeGrafter"/>
</dbReference>
<gene>
    <name evidence="19" type="ORF">RFH988_LOCUS30126</name>
</gene>
<keyword evidence="8" id="KW-0812">Transmembrane</keyword>
<feature type="domain" description="Choline/carnitine acyltransferase" evidence="18">
    <location>
        <begin position="2"/>
        <end position="286"/>
    </location>
</feature>
<dbReference type="InterPro" id="IPR042231">
    <property type="entry name" value="Cho/carn_acyl_trans_2"/>
</dbReference>
<dbReference type="InterPro" id="IPR000542">
    <property type="entry name" value="Carn_acyl_trans"/>
</dbReference>
<dbReference type="GO" id="GO:0004095">
    <property type="term" value="F:carnitine O-palmitoyltransferase activity"/>
    <property type="evidence" value="ECO:0007669"/>
    <property type="project" value="UniProtKB-EC"/>
</dbReference>
<dbReference type="EC" id="2.3.1.21" evidence="5"/>
<comment type="similarity">
    <text evidence="4 17">Belongs to the carnitine/choline acetyltransferase family.</text>
</comment>
<evidence type="ECO:0000256" key="14">
    <source>
        <dbReference type="ARBA" id="ARBA00023315"/>
    </source>
</evidence>
<evidence type="ECO:0000256" key="12">
    <source>
        <dbReference type="ARBA" id="ARBA00023128"/>
    </source>
</evidence>
<evidence type="ECO:0000256" key="9">
    <source>
        <dbReference type="ARBA" id="ARBA00022832"/>
    </source>
</evidence>
<dbReference type="Pfam" id="PF00755">
    <property type="entry name" value="Carn_acyltransf"/>
    <property type="match status" value="1"/>
</dbReference>
<dbReference type="GO" id="GO:0031966">
    <property type="term" value="C:mitochondrial membrane"/>
    <property type="evidence" value="ECO:0007669"/>
    <property type="project" value="UniProtKB-SubCell"/>
</dbReference>
<sequence length="474" mass="54325">MKQTARAANIVCATFKYRTELELQQMKPLMVQNLIPLCSSQYERQFNTVRIPGAETDRIVHYPDSHHIAVYHKGRWYQVFMYYKAKLLEPCELQIQLDEIIRDETPPADGEEHLAALTAGDRTLWATARESFFRSGCNRSSLAAIEKAAFVLILEDTEFEIGRKMSPKFDDYARAILHGKGYDRWFDKSFNLVISKNAVFGFNAEHSWADAPVCGHMTEYILSEDTIVLGYDENGNTRGIPRFNALRPIKLEWRIPDICKKLIEQCLNEATILYNDVDLHVYDSGHFNLTYEASMTRLFRNGRTETVRSCSIESSTWVKAMEDPIITNTERIRLLRLACDYHQQQYRDAMTGKGIDRHLFCLYVISKYLNLDSPFLQQVLQEPWKLSTSQTPSNYGNRRMKSDTITSAVSAGGGFGPVAYDGYGVSYVIAEDIIFFHISSRRSSPETDSQRFGKQICKAFTDMHALFEEQTGST</sequence>
<keyword evidence="7 17" id="KW-0808">Transferase</keyword>
<dbReference type="Gene3D" id="3.30.559.10">
    <property type="entry name" value="Chloramphenicol acetyltransferase-like domain"/>
    <property type="match status" value="1"/>
</dbReference>
<comment type="caution">
    <text evidence="19">The sequence shown here is derived from an EMBL/GenBank/DDBJ whole genome shotgun (WGS) entry which is preliminary data.</text>
</comment>
<dbReference type="InterPro" id="IPR039551">
    <property type="entry name" value="Cho/carn_acyl_trans"/>
</dbReference>
<protein>
    <recommendedName>
        <fullName evidence="5">carnitine O-palmitoyltransferase</fullName>
        <ecNumber evidence="5">2.3.1.21</ecNumber>
    </recommendedName>
</protein>
<dbReference type="PROSITE" id="PS00440">
    <property type="entry name" value="ACYLTRANSF_C_2"/>
    <property type="match status" value="1"/>
</dbReference>
<keyword evidence="14 17" id="KW-0012">Acyltransferase</keyword>
<evidence type="ECO:0000259" key="18">
    <source>
        <dbReference type="Pfam" id="PF00755"/>
    </source>
</evidence>
<keyword evidence="9" id="KW-0276">Fatty acid metabolism</keyword>
<dbReference type="FunFam" id="3.30.559.70:FF:000001">
    <property type="entry name" value="Carnitine O-palmitoyltransferase 1, liver isoform"/>
    <property type="match status" value="1"/>
</dbReference>
<dbReference type="GO" id="GO:0015909">
    <property type="term" value="P:long-chain fatty acid transport"/>
    <property type="evidence" value="ECO:0007669"/>
    <property type="project" value="UniProtKB-ARBA"/>
</dbReference>
<evidence type="ECO:0000256" key="5">
    <source>
        <dbReference type="ARBA" id="ARBA00013243"/>
    </source>
</evidence>
<evidence type="ECO:0000256" key="1">
    <source>
        <dbReference type="ARBA" id="ARBA00004141"/>
    </source>
</evidence>
<dbReference type="GO" id="GO:0006631">
    <property type="term" value="P:fatty acid metabolic process"/>
    <property type="evidence" value="ECO:0007669"/>
    <property type="project" value="UniProtKB-KW"/>
</dbReference>
<dbReference type="Proteomes" id="UP000663882">
    <property type="component" value="Unassembled WGS sequence"/>
</dbReference>
<dbReference type="FunFam" id="3.30.559.10:FF:000002">
    <property type="entry name" value="carnitine O-palmitoyltransferase 1, liver isoform"/>
    <property type="match status" value="1"/>
</dbReference>
<evidence type="ECO:0000256" key="2">
    <source>
        <dbReference type="ARBA" id="ARBA00004325"/>
    </source>
</evidence>
<keyword evidence="6" id="KW-0813">Transport</keyword>
<evidence type="ECO:0000256" key="17">
    <source>
        <dbReference type="RuleBase" id="RU003801"/>
    </source>
</evidence>
<dbReference type="SUPFAM" id="SSF52777">
    <property type="entry name" value="CoA-dependent acyltransferases"/>
    <property type="match status" value="2"/>
</dbReference>
<dbReference type="EMBL" id="CAJNOO010002952">
    <property type="protein sequence ID" value="CAF1308684.1"/>
    <property type="molecule type" value="Genomic_DNA"/>
</dbReference>
<keyword evidence="13" id="KW-0472">Membrane</keyword>
<evidence type="ECO:0000256" key="3">
    <source>
        <dbReference type="ARBA" id="ARBA00005005"/>
    </source>
</evidence>
<evidence type="ECO:0000256" key="11">
    <source>
        <dbReference type="ARBA" id="ARBA00023098"/>
    </source>
</evidence>
<dbReference type="OrthoDB" id="240216at2759"/>
<name>A0A815EN46_9BILA</name>
<evidence type="ECO:0000256" key="15">
    <source>
        <dbReference type="ARBA" id="ARBA00048480"/>
    </source>
</evidence>
<evidence type="ECO:0000256" key="4">
    <source>
        <dbReference type="ARBA" id="ARBA00005232"/>
    </source>
</evidence>
<accession>A0A815EN46</accession>
<dbReference type="AlphaFoldDB" id="A0A815EN46"/>
<proteinExistence type="inferred from homology"/>
<evidence type="ECO:0000256" key="6">
    <source>
        <dbReference type="ARBA" id="ARBA00022448"/>
    </source>
</evidence>
<feature type="active site" description="Proton acceptor" evidence="16">
    <location>
        <position position="206"/>
    </location>
</feature>
<evidence type="ECO:0000256" key="16">
    <source>
        <dbReference type="PIRSR" id="PIRSR600542-1"/>
    </source>
</evidence>
<dbReference type="Gene3D" id="3.30.559.70">
    <property type="entry name" value="Choline/Carnitine o-acyltransferase, domain 2"/>
    <property type="match status" value="1"/>
</dbReference>
<dbReference type="PANTHER" id="PTHR22589">
    <property type="entry name" value="CARNITINE O-ACYLTRANSFERASE"/>
    <property type="match status" value="1"/>
</dbReference>
<reference evidence="19" key="1">
    <citation type="submission" date="2021-02" db="EMBL/GenBank/DDBJ databases">
        <authorList>
            <person name="Nowell W R."/>
        </authorList>
    </citation>
    <scope>NUCLEOTIDE SEQUENCE</scope>
</reference>
<evidence type="ECO:0000256" key="13">
    <source>
        <dbReference type="ARBA" id="ARBA00023136"/>
    </source>
</evidence>
<organism evidence="19 20">
    <name type="scientific">Rotaria sordida</name>
    <dbReference type="NCBI Taxonomy" id="392033"/>
    <lineage>
        <taxon>Eukaryota</taxon>
        <taxon>Metazoa</taxon>
        <taxon>Spiralia</taxon>
        <taxon>Gnathifera</taxon>
        <taxon>Rotifera</taxon>
        <taxon>Eurotatoria</taxon>
        <taxon>Bdelloidea</taxon>
        <taxon>Philodinida</taxon>
        <taxon>Philodinidae</taxon>
        <taxon>Rotaria</taxon>
    </lineage>
</organism>
<comment type="catalytic activity">
    <reaction evidence="15">
        <text>(R)-carnitine + hexadecanoyl-CoA = O-hexadecanoyl-(R)-carnitine + CoA</text>
        <dbReference type="Rhea" id="RHEA:12661"/>
        <dbReference type="ChEBI" id="CHEBI:16347"/>
        <dbReference type="ChEBI" id="CHEBI:17490"/>
        <dbReference type="ChEBI" id="CHEBI:57287"/>
        <dbReference type="ChEBI" id="CHEBI:57379"/>
        <dbReference type="EC" id="2.3.1.21"/>
    </reaction>
    <physiologicalReaction direction="left-to-right" evidence="15">
        <dbReference type="Rhea" id="RHEA:12662"/>
    </physiologicalReaction>
</comment>
<evidence type="ECO:0000256" key="8">
    <source>
        <dbReference type="ARBA" id="ARBA00022692"/>
    </source>
</evidence>
<evidence type="ECO:0000313" key="20">
    <source>
        <dbReference type="Proteomes" id="UP000663882"/>
    </source>
</evidence>
<comment type="subcellular location">
    <subcellularLocation>
        <location evidence="1">Membrane</location>
        <topology evidence="1">Multi-pass membrane protein</topology>
    </subcellularLocation>
    <subcellularLocation>
        <location evidence="2">Mitochondrion membrane</location>
    </subcellularLocation>
</comment>
<evidence type="ECO:0000313" key="19">
    <source>
        <dbReference type="EMBL" id="CAF1308684.1"/>
    </source>
</evidence>